<keyword evidence="1" id="KW-0732">Signal</keyword>
<name>A0A368GQX3_ANCCA</name>
<evidence type="ECO:0000256" key="1">
    <source>
        <dbReference type="SAM" id="SignalP"/>
    </source>
</evidence>
<evidence type="ECO:0000313" key="3">
    <source>
        <dbReference type="Proteomes" id="UP000252519"/>
    </source>
</evidence>
<keyword evidence="3" id="KW-1185">Reference proteome</keyword>
<proteinExistence type="predicted"/>
<reference evidence="2 3" key="1">
    <citation type="submission" date="2014-10" db="EMBL/GenBank/DDBJ databases">
        <title>Draft genome of the hookworm Ancylostoma caninum.</title>
        <authorList>
            <person name="Mitreva M."/>
        </authorList>
    </citation>
    <scope>NUCLEOTIDE SEQUENCE [LARGE SCALE GENOMIC DNA]</scope>
    <source>
        <strain evidence="2 3">Baltimore</strain>
    </source>
</reference>
<feature type="chain" id="PRO_5016961102" evidence="1">
    <location>
        <begin position="27"/>
        <end position="103"/>
    </location>
</feature>
<comment type="caution">
    <text evidence="2">The sequence shown here is derived from an EMBL/GenBank/DDBJ whole genome shotgun (WGS) entry which is preliminary data.</text>
</comment>
<dbReference type="AlphaFoldDB" id="A0A368GQX3"/>
<gene>
    <name evidence="2" type="ORF">ANCCAN_07176</name>
</gene>
<dbReference type="STRING" id="29170.A0A368GQX3"/>
<accession>A0A368GQX3</accession>
<organism evidence="2 3">
    <name type="scientific">Ancylostoma caninum</name>
    <name type="common">Dog hookworm</name>
    <dbReference type="NCBI Taxonomy" id="29170"/>
    <lineage>
        <taxon>Eukaryota</taxon>
        <taxon>Metazoa</taxon>
        <taxon>Ecdysozoa</taxon>
        <taxon>Nematoda</taxon>
        <taxon>Chromadorea</taxon>
        <taxon>Rhabditida</taxon>
        <taxon>Rhabditina</taxon>
        <taxon>Rhabditomorpha</taxon>
        <taxon>Strongyloidea</taxon>
        <taxon>Ancylostomatidae</taxon>
        <taxon>Ancylostomatinae</taxon>
        <taxon>Ancylostoma</taxon>
    </lineage>
</organism>
<dbReference type="OrthoDB" id="5789685at2759"/>
<feature type="signal peptide" evidence="1">
    <location>
        <begin position="1"/>
        <end position="26"/>
    </location>
</feature>
<evidence type="ECO:0000313" key="2">
    <source>
        <dbReference type="EMBL" id="RCN46734.1"/>
    </source>
</evidence>
<dbReference type="Proteomes" id="UP000252519">
    <property type="component" value="Unassembled WGS sequence"/>
</dbReference>
<protein>
    <submittedName>
        <fullName evidence="2">Uncharacterized protein</fullName>
    </submittedName>
</protein>
<sequence length="103" mass="11991">MIEHASRHSMDSLRVTLISLMVVVAALSQDYEEFLGGKRAAMDPHAFRMSFGKRFVGRSIDPNAFRMSFGKRSEPQWELSNMYDREIAKRMDMKHYYIGLGKR</sequence>
<dbReference type="EMBL" id="JOJR01000073">
    <property type="protein sequence ID" value="RCN46734.1"/>
    <property type="molecule type" value="Genomic_DNA"/>
</dbReference>